<dbReference type="InterPro" id="IPR016181">
    <property type="entry name" value="Acyl_CoA_acyltransferase"/>
</dbReference>
<evidence type="ECO:0000259" key="2">
    <source>
        <dbReference type="PROSITE" id="PS51186"/>
    </source>
</evidence>
<sequence length="300" mass="31554">MIRDEVLAAFDRQLRREAAPDAPGARVERAGGVVRQVGPEHGWNGVLWSELDPGGADGAIAEQVRYFGGLGRAFEWKLYAHDQPADLDRRLLAAGFTAEPVETVMIAEVAGLDASAGGAPEGVRLVPVTGEEGADLVAAVHERAFATDPEPTDPATETNTAASAHGIAAAEQAASAHGMAPAQQAAPAQGVAREQVRRRLLDQLAAGTAIAVLAMAGDVPISAARMDMHPGTRFASLWGGGTVPEWRGRGVYRALVAYRAREAAARGYDYLQVDASSQSRPILLRLGFAPLTTTTPYVHP</sequence>
<organism evidence="3 4">
    <name type="scientific">Nonomuraea rosea</name>
    <dbReference type="NCBI Taxonomy" id="638574"/>
    <lineage>
        <taxon>Bacteria</taxon>
        <taxon>Bacillati</taxon>
        <taxon>Actinomycetota</taxon>
        <taxon>Actinomycetes</taxon>
        <taxon>Streptosporangiales</taxon>
        <taxon>Streptosporangiaceae</taxon>
        <taxon>Nonomuraea</taxon>
    </lineage>
</organism>
<dbReference type="Gene3D" id="3.40.630.30">
    <property type="match status" value="1"/>
</dbReference>
<keyword evidence="4" id="KW-1185">Reference proteome</keyword>
<gene>
    <name evidence="3" type="ORF">GCM10022419_041220</name>
</gene>
<dbReference type="PROSITE" id="PS51186">
    <property type="entry name" value="GNAT"/>
    <property type="match status" value="1"/>
</dbReference>
<protein>
    <recommendedName>
        <fullName evidence="2">N-acetyltransferase domain-containing protein</fullName>
    </recommendedName>
</protein>
<evidence type="ECO:0000313" key="3">
    <source>
        <dbReference type="EMBL" id="GAA3556518.1"/>
    </source>
</evidence>
<dbReference type="SUPFAM" id="SSF55729">
    <property type="entry name" value="Acyl-CoA N-acyltransferases (Nat)"/>
    <property type="match status" value="1"/>
</dbReference>
<reference evidence="4" key="1">
    <citation type="journal article" date="2019" name="Int. J. Syst. Evol. Microbiol.">
        <title>The Global Catalogue of Microorganisms (GCM) 10K type strain sequencing project: providing services to taxonomists for standard genome sequencing and annotation.</title>
        <authorList>
            <consortium name="The Broad Institute Genomics Platform"/>
            <consortium name="The Broad Institute Genome Sequencing Center for Infectious Disease"/>
            <person name="Wu L."/>
            <person name="Ma J."/>
        </authorList>
    </citation>
    <scope>NUCLEOTIDE SEQUENCE [LARGE SCALE GENOMIC DNA]</scope>
    <source>
        <strain evidence="4">JCM 17326</strain>
    </source>
</reference>
<comment type="caution">
    <text evidence="3">The sequence shown here is derived from an EMBL/GenBank/DDBJ whole genome shotgun (WGS) entry which is preliminary data.</text>
</comment>
<feature type="compositionally biased region" description="Low complexity" evidence="1">
    <location>
        <begin position="172"/>
        <end position="190"/>
    </location>
</feature>
<name>A0ABP6WTK8_9ACTN</name>
<feature type="domain" description="N-acetyltransferase" evidence="2">
    <location>
        <begin position="154"/>
        <end position="300"/>
    </location>
</feature>
<dbReference type="RefSeq" id="WP_345563912.1">
    <property type="nucleotide sequence ID" value="NZ_BAABDQ010000008.1"/>
</dbReference>
<dbReference type="InterPro" id="IPR000182">
    <property type="entry name" value="GNAT_dom"/>
</dbReference>
<dbReference type="Proteomes" id="UP001500630">
    <property type="component" value="Unassembled WGS sequence"/>
</dbReference>
<evidence type="ECO:0000313" key="4">
    <source>
        <dbReference type="Proteomes" id="UP001500630"/>
    </source>
</evidence>
<feature type="region of interest" description="Disordered" evidence="1">
    <location>
        <begin position="168"/>
        <end position="190"/>
    </location>
</feature>
<dbReference type="EMBL" id="BAABDQ010000008">
    <property type="protein sequence ID" value="GAA3556518.1"/>
    <property type="molecule type" value="Genomic_DNA"/>
</dbReference>
<proteinExistence type="predicted"/>
<accession>A0ABP6WTK8</accession>
<evidence type="ECO:0000256" key="1">
    <source>
        <dbReference type="SAM" id="MobiDB-lite"/>
    </source>
</evidence>